<keyword evidence="4" id="KW-1185">Reference proteome</keyword>
<reference evidence="2" key="1">
    <citation type="submission" date="2009-11" db="EMBL/GenBank/DDBJ databases">
        <authorList>
            <consortium name="The Broad Institute Genome Sequencing Platform"/>
            <person name="Ward D."/>
            <person name="Feldgarden M."/>
            <person name="Earl A."/>
            <person name="Young S.K."/>
            <person name="Zeng Q."/>
            <person name="Koehrsen M."/>
            <person name="Alvarado L."/>
            <person name="Berlin A."/>
            <person name="Bochicchio J."/>
            <person name="Borenstein D."/>
            <person name="Chapman S.B."/>
            <person name="Chen Z."/>
            <person name="Engels R."/>
            <person name="Freedman E."/>
            <person name="Gellesch M."/>
            <person name="Goldberg J."/>
            <person name="Griggs A."/>
            <person name="Gujja S."/>
            <person name="Heilman E."/>
            <person name="Heiman D."/>
            <person name="Hepburn T."/>
            <person name="Howarth C."/>
            <person name="Jen D."/>
            <person name="Larson L."/>
            <person name="Lewis B."/>
            <person name="Mehta T."/>
            <person name="Park D."/>
            <person name="Pearson M."/>
            <person name="Roberts A."/>
            <person name="Saif S."/>
            <person name="Shea T."/>
            <person name="Shenoy N."/>
            <person name="Sisk P."/>
            <person name="Stolte C."/>
            <person name="Sykes S."/>
            <person name="Thomson T."/>
            <person name="Walk T."/>
            <person name="White J."/>
            <person name="Yandava C."/>
            <person name="Izard J."/>
            <person name="Baranova O.V."/>
            <person name="Blanton J.M."/>
            <person name="Tanner A.C."/>
            <person name="Dewhirst F.E."/>
            <person name="Haas B."/>
            <person name="Nusbaum C."/>
            <person name="Birren B."/>
        </authorList>
    </citation>
    <scope>NUCLEOTIDE SEQUENCE [LARGE SCALE GENOMIC DNA]</scope>
    <source>
        <strain evidence="2">1-1 BBBD Race 1</strain>
    </source>
</reference>
<dbReference type="Pfam" id="PF14223">
    <property type="entry name" value="Retrotran_gag_2"/>
    <property type="match status" value="1"/>
</dbReference>
<dbReference type="OrthoDB" id="422839at2759"/>
<reference evidence="3" key="4">
    <citation type="submission" date="2025-05" db="UniProtKB">
        <authorList>
            <consortium name="EnsemblFungi"/>
        </authorList>
    </citation>
    <scope>IDENTIFICATION</scope>
    <source>
        <strain evidence="3">isolate 1-1 / race 1 (BBBD)</strain>
    </source>
</reference>
<gene>
    <name evidence="2" type="ORF">PTTG_30247</name>
</gene>
<sequence length="318" mass="35949">MSDIDAEDKSSRSSIGKLDDLNFPSWSIRMRAYLKIKDLWEVISGEGAPSKKKIKSTANILISHLTEIALEAVVTTENEEKPNEIWDAIVDRYASLSVNNKARIWLKFMRYEYGGNLKNYLIDCQKMIREFAIVQLGIPDDIISISVLAKLTKDYWNVVDNIIMNESVIFFPSCTLQKLQELVYMKETRAITSTSKTETSIKAEKDSAIAYKNKAEKSKRPKPANPCSNGKHNPLAFHPAWRCFKLSAEEQEALRPADPEAHSVSVDVPSSESSEEFEEIEVSAYMTHSRSTRTLPVLNSGASHHMVNNLSIFKKVKD</sequence>
<proteinExistence type="predicted"/>
<dbReference type="VEuPathDB" id="FungiDB:PTTG_30247"/>
<dbReference type="STRING" id="630390.A0A180FZU9"/>
<dbReference type="EMBL" id="ADAS02002526">
    <property type="protein sequence ID" value="OAV85818.1"/>
    <property type="molecule type" value="Genomic_DNA"/>
</dbReference>
<dbReference type="Proteomes" id="UP000005240">
    <property type="component" value="Unassembled WGS sequence"/>
</dbReference>
<evidence type="ECO:0000313" key="2">
    <source>
        <dbReference type="EMBL" id="OAV85818.1"/>
    </source>
</evidence>
<evidence type="ECO:0000256" key="1">
    <source>
        <dbReference type="SAM" id="MobiDB-lite"/>
    </source>
</evidence>
<reference evidence="2" key="2">
    <citation type="submission" date="2016-05" db="EMBL/GenBank/DDBJ databases">
        <title>Comparative analysis highlights variable genome content of wheat rusts and divergence of the mating loci.</title>
        <authorList>
            <person name="Cuomo C.A."/>
            <person name="Bakkeren G."/>
            <person name="Szabo L."/>
            <person name="Khalil H."/>
            <person name="Joly D."/>
            <person name="Goldberg J."/>
            <person name="Young S."/>
            <person name="Zeng Q."/>
            <person name="Fellers J."/>
        </authorList>
    </citation>
    <scope>NUCLEOTIDE SEQUENCE [LARGE SCALE GENOMIC DNA]</scope>
    <source>
        <strain evidence="2">1-1 BBBD Race 1</strain>
    </source>
</reference>
<name>A0A180FZU9_PUCT1</name>
<feature type="non-terminal residue" evidence="2">
    <location>
        <position position="318"/>
    </location>
</feature>
<reference evidence="3 4" key="3">
    <citation type="journal article" date="2017" name="G3 (Bethesda)">
        <title>Comparative analysis highlights variable genome content of wheat rusts and divergence of the mating loci.</title>
        <authorList>
            <person name="Cuomo C.A."/>
            <person name="Bakkeren G."/>
            <person name="Khalil H.B."/>
            <person name="Panwar V."/>
            <person name="Joly D."/>
            <person name="Linning R."/>
            <person name="Sakthikumar S."/>
            <person name="Song X."/>
            <person name="Adiconis X."/>
            <person name="Fan L."/>
            <person name="Goldberg J.M."/>
            <person name="Levin J.Z."/>
            <person name="Young S."/>
            <person name="Zeng Q."/>
            <person name="Anikster Y."/>
            <person name="Bruce M."/>
            <person name="Wang M."/>
            <person name="Yin C."/>
            <person name="McCallum B."/>
            <person name="Szabo L.J."/>
            <person name="Hulbert S."/>
            <person name="Chen X."/>
            <person name="Fellers J.P."/>
        </authorList>
    </citation>
    <scope>NUCLEOTIDE SEQUENCE</scope>
    <source>
        <strain evidence="4">Isolate 1-1 / race 1 (BBBD)</strain>
        <strain evidence="3">isolate 1-1 / race 1 (BBBD)</strain>
    </source>
</reference>
<evidence type="ECO:0000313" key="3">
    <source>
        <dbReference type="EnsemblFungi" id="PTTG_30247-t43_1-p1"/>
    </source>
</evidence>
<evidence type="ECO:0000313" key="4">
    <source>
        <dbReference type="Proteomes" id="UP000005240"/>
    </source>
</evidence>
<dbReference type="EnsemblFungi" id="PTTG_30247-t43_1">
    <property type="protein sequence ID" value="PTTG_30247-t43_1-p1"/>
    <property type="gene ID" value="PTTG_30247"/>
</dbReference>
<organism evidence="2">
    <name type="scientific">Puccinia triticina (isolate 1-1 / race 1 (BBBD))</name>
    <name type="common">Brown leaf rust fungus</name>
    <dbReference type="NCBI Taxonomy" id="630390"/>
    <lineage>
        <taxon>Eukaryota</taxon>
        <taxon>Fungi</taxon>
        <taxon>Dikarya</taxon>
        <taxon>Basidiomycota</taxon>
        <taxon>Pucciniomycotina</taxon>
        <taxon>Pucciniomycetes</taxon>
        <taxon>Pucciniales</taxon>
        <taxon>Pucciniaceae</taxon>
        <taxon>Puccinia</taxon>
    </lineage>
</organism>
<dbReference type="AlphaFoldDB" id="A0A180FZU9"/>
<accession>A0A180FZU9</accession>
<protein>
    <submittedName>
        <fullName evidence="3">DUF4219 domain-containing protein</fullName>
    </submittedName>
</protein>
<feature type="region of interest" description="Disordered" evidence="1">
    <location>
        <begin position="212"/>
        <end position="231"/>
    </location>
</feature>